<reference evidence="2 3" key="1">
    <citation type="submission" date="2015-03" db="EMBL/GenBank/DDBJ databases">
        <title>Draft genome sequence of Luteibacter yeojuensis strain SU11.</title>
        <authorList>
            <person name="Sulaiman J."/>
            <person name="Priya K."/>
            <person name="Chan K.-G."/>
        </authorList>
    </citation>
    <scope>NUCLEOTIDE SEQUENCE [LARGE SCALE GENOMIC DNA]</scope>
    <source>
        <strain evidence="2 3">SU11</strain>
    </source>
</reference>
<dbReference type="Gene3D" id="2.160.20.20">
    <property type="match status" value="1"/>
</dbReference>
<feature type="chain" id="PRO_5002463157" description="Polymer-forming cytoskeletal protein" evidence="1">
    <location>
        <begin position="23"/>
        <end position="217"/>
    </location>
</feature>
<evidence type="ECO:0000313" key="2">
    <source>
        <dbReference type="EMBL" id="KJV35380.1"/>
    </source>
</evidence>
<organism evidence="2 3">
    <name type="scientific">Luteibacter yeojuensis</name>
    <dbReference type="NCBI Taxonomy" id="345309"/>
    <lineage>
        <taxon>Bacteria</taxon>
        <taxon>Pseudomonadati</taxon>
        <taxon>Pseudomonadota</taxon>
        <taxon>Gammaproteobacteria</taxon>
        <taxon>Lysobacterales</taxon>
        <taxon>Rhodanobacteraceae</taxon>
        <taxon>Luteibacter</taxon>
    </lineage>
</organism>
<dbReference type="InterPro" id="IPR012332">
    <property type="entry name" value="Autotransporter_pectin_lyase_C"/>
</dbReference>
<accession>A0A0F3KVS8</accession>
<gene>
    <name evidence="2" type="ORF">VI08_08500</name>
</gene>
<proteinExistence type="predicted"/>
<dbReference type="RefSeq" id="WP_045829195.1">
    <property type="nucleotide sequence ID" value="NZ_JZRB01000016.1"/>
</dbReference>
<evidence type="ECO:0008006" key="4">
    <source>
        <dbReference type="Google" id="ProtNLM"/>
    </source>
</evidence>
<feature type="signal peptide" evidence="1">
    <location>
        <begin position="1"/>
        <end position="22"/>
    </location>
</feature>
<comment type="caution">
    <text evidence="2">The sequence shown here is derived from an EMBL/GenBank/DDBJ whole genome shotgun (WGS) entry which is preliminary data.</text>
</comment>
<keyword evidence="1" id="KW-0732">Signal</keyword>
<dbReference type="EMBL" id="JZRB01000016">
    <property type="protein sequence ID" value="KJV35380.1"/>
    <property type="molecule type" value="Genomic_DNA"/>
</dbReference>
<dbReference type="PATRIC" id="fig|345309.4.peg.915"/>
<evidence type="ECO:0000313" key="3">
    <source>
        <dbReference type="Proteomes" id="UP000033651"/>
    </source>
</evidence>
<dbReference type="OrthoDB" id="5959358at2"/>
<keyword evidence="3" id="KW-1185">Reference proteome</keyword>
<name>A0A0F3KVS8_9GAMM</name>
<dbReference type="AlphaFoldDB" id="A0A0F3KVS8"/>
<sequence>MRRTLFSVLIALSFAGAAIAGADDVSKVNGTASVDAGQHAGDVSTVNGSVRIGDQAVVQKAHSVNGSVDLGKGATAEEVHTVNGSVTLNDHAQVKGELDNVNGRIKLEQGANVAGRLSNVNGDISLDRAHVGGGIETVNANLTVGEGSQVEGGILVKKPRMGWHSSDSRPPTIIIGPHAVVAGTMTFEREVELYVSDTAKVGKIEGATPKKFSGSAP</sequence>
<protein>
    <recommendedName>
        <fullName evidence="4">Polymer-forming cytoskeletal protein</fullName>
    </recommendedName>
</protein>
<dbReference type="Proteomes" id="UP000033651">
    <property type="component" value="Unassembled WGS sequence"/>
</dbReference>
<evidence type="ECO:0000256" key="1">
    <source>
        <dbReference type="SAM" id="SignalP"/>
    </source>
</evidence>